<dbReference type="AlphaFoldDB" id="A0A6A2WDJ9"/>
<protein>
    <recommendedName>
        <fullName evidence="6">DUF4283 domain-containing protein</fullName>
    </recommendedName>
</protein>
<reference evidence="4" key="1">
    <citation type="submission" date="2019-09" db="EMBL/GenBank/DDBJ databases">
        <title>Draft genome information of white flower Hibiscus syriacus.</title>
        <authorList>
            <person name="Kim Y.-M."/>
        </authorList>
    </citation>
    <scope>NUCLEOTIDE SEQUENCE [LARGE SCALE GENOMIC DNA]</scope>
    <source>
        <strain evidence="4">YM2019G1</strain>
    </source>
</reference>
<name>A0A6A2WDJ9_HIBSY</name>
<proteinExistence type="predicted"/>
<dbReference type="InterPro" id="IPR002156">
    <property type="entry name" value="RNaseH_domain"/>
</dbReference>
<evidence type="ECO:0000259" key="2">
    <source>
        <dbReference type="Pfam" id="PF13456"/>
    </source>
</evidence>
<dbReference type="Pfam" id="PF14111">
    <property type="entry name" value="DUF4283"/>
    <property type="match status" value="1"/>
</dbReference>
<dbReference type="PANTHER" id="PTHR31286">
    <property type="entry name" value="GLYCINE-RICH CELL WALL STRUCTURAL PROTEIN 1.8-LIKE"/>
    <property type="match status" value="1"/>
</dbReference>
<dbReference type="Pfam" id="PF13456">
    <property type="entry name" value="RVT_3"/>
    <property type="match status" value="1"/>
</dbReference>
<dbReference type="InterPro" id="IPR040256">
    <property type="entry name" value="At4g02000-like"/>
</dbReference>
<feature type="compositionally biased region" description="Basic and acidic residues" evidence="1">
    <location>
        <begin position="260"/>
        <end position="271"/>
    </location>
</feature>
<evidence type="ECO:0000259" key="3">
    <source>
        <dbReference type="Pfam" id="PF14111"/>
    </source>
</evidence>
<feature type="compositionally biased region" description="Basic and acidic residues" evidence="1">
    <location>
        <begin position="232"/>
        <end position="241"/>
    </location>
</feature>
<evidence type="ECO:0000313" key="5">
    <source>
        <dbReference type="Proteomes" id="UP000436088"/>
    </source>
</evidence>
<sequence length="912" mass="104821">MDRWVVAKLIGYKKVYCKVVLKVFWSIWGSRRLEDSRMFRTNMFLFKFNTLDDKMAIMRRTPWSFDGNVLALAHYDPTLSLEEYDFVPLAIWSATNSDKTIAVDMRSGEGRMGDYLQVRVEIDNTKPLRRCFKMGKMANGQPRRCLLKYECLPSFCHWCDIIGHVLTECPSYSVQLQQPLQYGEWIRMALTRSTEESSRTRRKGVSSNPNPDDKINSTNSDSVPPYVCIVRDLTREEENRHNPNPSVRPEVGSSSSGKCKGGDNDKGKKNEEEDPSEPVSEQPGDVFLMVKAEELRRLISNKNPLLVFVSETKIKKNKVESITLTTQMHGYFLVDRSDDCVGLLLLWKKGLTVSLRSFSNLHIDVEIKKSGDKLRRWQRMRQSQAKRDERQLRDQILQLDSAPVLDLVCEQCFETMDELKEIIDKDEAYWLQRSRVAWLRDGDKNTTFFHARANGRRKKNWIEGIEPDEEILQVIDCWDNELLYRNFTSEEGIHAFSQVNPSKAPGIDGLSGMRISDNFLVAHELIYYLKALLLEVQRRNDIKGIRTSFRGPRISYLLYADNSILFVNNSMEELRKIKSILLKYERASGQKWEKVRDEPPISSKIRLLKEFKGGPRHFFPSEAVKFLSSRSFKRSQRMPCPATCCRKVLLRILRSKQDCIDGRESKNPEVGLCLIGIRLIHDEDSLAFKVLKAKYFPLSNFLEAKLGDIYSYVWVSILKAKDALLEALPTGEKLKQARLGDGICSLCNVLVELALHAVKDYPKSKSILSLSGLPQDIVDWEGTSCFDWFTSMFPKLNREGFDLFLTLLWNVWNRRNKWIHDVELQTDRDVILKAWNLLAFCHESQKVTVGIVAHDSNGMVLGGMTKQIDHPNSAESTEAFAFTQGIRLTVENGWSNVLIEGDAILVGNRLSN</sequence>
<dbReference type="GO" id="GO:0004523">
    <property type="term" value="F:RNA-DNA hybrid ribonuclease activity"/>
    <property type="evidence" value="ECO:0007669"/>
    <property type="project" value="InterPro"/>
</dbReference>
<evidence type="ECO:0008006" key="6">
    <source>
        <dbReference type="Google" id="ProtNLM"/>
    </source>
</evidence>
<keyword evidence="5" id="KW-1185">Reference proteome</keyword>
<evidence type="ECO:0000313" key="4">
    <source>
        <dbReference type="EMBL" id="KAE8655251.1"/>
    </source>
</evidence>
<dbReference type="GO" id="GO:0003676">
    <property type="term" value="F:nucleic acid binding"/>
    <property type="evidence" value="ECO:0007669"/>
    <property type="project" value="InterPro"/>
</dbReference>
<dbReference type="InterPro" id="IPR025558">
    <property type="entry name" value="DUF4283"/>
</dbReference>
<feature type="domain" description="DUF4283" evidence="3">
    <location>
        <begin position="5"/>
        <end position="83"/>
    </location>
</feature>
<organism evidence="4 5">
    <name type="scientific">Hibiscus syriacus</name>
    <name type="common">Rose of Sharon</name>
    <dbReference type="NCBI Taxonomy" id="106335"/>
    <lineage>
        <taxon>Eukaryota</taxon>
        <taxon>Viridiplantae</taxon>
        <taxon>Streptophyta</taxon>
        <taxon>Embryophyta</taxon>
        <taxon>Tracheophyta</taxon>
        <taxon>Spermatophyta</taxon>
        <taxon>Magnoliopsida</taxon>
        <taxon>eudicotyledons</taxon>
        <taxon>Gunneridae</taxon>
        <taxon>Pentapetalae</taxon>
        <taxon>rosids</taxon>
        <taxon>malvids</taxon>
        <taxon>Malvales</taxon>
        <taxon>Malvaceae</taxon>
        <taxon>Malvoideae</taxon>
        <taxon>Hibiscus</taxon>
    </lineage>
</organism>
<gene>
    <name evidence="4" type="ORF">F3Y22_tig00117034pilonHSYRG01593</name>
</gene>
<comment type="caution">
    <text evidence="4">The sequence shown here is derived from an EMBL/GenBank/DDBJ whole genome shotgun (WGS) entry which is preliminary data.</text>
</comment>
<evidence type="ECO:0000256" key="1">
    <source>
        <dbReference type="SAM" id="MobiDB-lite"/>
    </source>
</evidence>
<dbReference type="EMBL" id="VEPZ02001782">
    <property type="protein sequence ID" value="KAE8655251.1"/>
    <property type="molecule type" value="Genomic_DNA"/>
</dbReference>
<feature type="region of interest" description="Disordered" evidence="1">
    <location>
        <begin position="192"/>
        <end position="285"/>
    </location>
</feature>
<dbReference type="PANTHER" id="PTHR31286:SF178">
    <property type="entry name" value="DUF4283 DOMAIN-CONTAINING PROTEIN"/>
    <property type="match status" value="1"/>
</dbReference>
<dbReference type="Proteomes" id="UP000436088">
    <property type="component" value="Unassembled WGS sequence"/>
</dbReference>
<feature type="domain" description="RNase H type-1" evidence="2">
    <location>
        <begin position="840"/>
        <end position="906"/>
    </location>
</feature>
<feature type="compositionally biased region" description="Polar residues" evidence="1">
    <location>
        <begin position="205"/>
        <end position="222"/>
    </location>
</feature>
<accession>A0A6A2WDJ9</accession>